<name>A0ABS2A8G8_9ACTN</name>
<sequence>MRRRGLLKLAAGLPLAGAGLGGGPTAAAEPPPSPRGRVAGLLAREDHLVRPANQARLRGLVLRLSWKDAQLTPGASLSKAATDALDRAEAVAPGYPFLKLRLVAGAESPDWALHLDDGPLTEWVDPEDITKKYTVPQWWQPEFLGAYEGLLTALADELDGRPRWAEVTVSATCTIYAEPCVKQLGVAANRGQARDAGYTDAKDQDALRQAMDAHHRILTPLGIASSVAYNPWQTLDDAGAVLVSPATTRALMDHQRTTMGAYGVWANNSLSARWVNGEPVQNRTDYDAMYEYMTTAARAGHPVQFQTATLAKIQEAQGSVYATASWAARRGALSVELPRGWEQDDDVIDLDRAGELNRLFAGNTGEANPSRLR</sequence>
<reference evidence="1 2" key="1">
    <citation type="submission" date="2021-01" db="EMBL/GenBank/DDBJ databases">
        <title>Actinoplanes sp. nov. LDG1-06 isolated from lichen.</title>
        <authorList>
            <person name="Saeng-In P."/>
            <person name="Phongsopitanun W."/>
            <person name="Kanchanasin P."/>
            <person name="Yuki M."/>
            <person name="Kudo T."/>
            <person name="Ohkuma M."/>
            <person name="Tanasupawat S."/>
        </authorList>
    </citation>
    <scope>NUCLEOTIDE SEQUENCE [LARGE SCALE GENOMIC DNA]</scope>
    <source>
        <strain evidence="1 2">LDG1-06</strain>
    </source>
</reference>
<evidence type="ECO:0000313" key="1">
    <source>
        <dbReference type="EMBL" id="MBM2616136.1"/>
    </source>
</evidence>
<gene>
    <name evidence="1" type="ORF">JIG36_11270</name>
</gene>
<organism evidence="1 2">
    <name type="scientific">Paractinoplanes ovalisporus</name>
    <dbReference type="NCBI Taxonomy" id="2810368"/>
    <lineage>
        <taxon>Bacteria</taxon>
        <taxon>Bacillati</taxon>
        <taxon>Actinomycetota</taxon>
        <taxon>Actinomycetes</taxon>
        <taxon>Micromonosporales</taxon>
        <taxon>Micromonosporaceae</taxon>
        <taxon>Paractinoplanes</taxon>
    </lineage>
</organism>
<dbReference type="EMBL" id="JAENHP010000003">
    <property type="protein sequence ID" value="MBM2616136.1"/>
    <property type="molecule type" value="Genomic_DNA"/>
</dbReference>
<protein>
    <submittedName>
        <fullName evidence="1">Uncharacterized protein</fullName>
    </submittedName>
</protein>
<keyword evidence="2" id="KW-1185">Reference proteome</keyword>
<dbReference type="Proteomes" id="UP000632138">
    <property type="component" value="Unassembled WGS sequence"/>
</dbReference>
<accession>A0ABS2A8G8</accession>
<proteinExistence type="predicted"/>
<dbReference type="RefSeq" id="WP_236046639.1">
    <property type="nucleotide sequence ID" value="NZ_JAENHP010000003.1"/>
</dbReference>
<dbReference type="PROSITE" id="PS51318">
    <property type="entry name" value="TAT"/>
    <property type="match status" value="1"/>
</dbReference>
<evidence type="ECO:0000313" key="2">
    <source>
        <dbReference type="Proteomes" id="UP000632138"/>
    </source>
</evidence>
<comment type="caution">
    <text evidence="1">The sequence shown here is derived from an EMBL/GenBank/DDBJ whole genome shotgun (WGS) entry which is preliminary data.</text>
</comment>
<dbReference type="InterPro" id="IPR006311">
    <property type="entry name" value="TAT_signal"/>
</dbReference>